<evidence type="ECO:0000313" key="5">
    <source>
        <dbReference type="Proteomes" id="UP000838756"/>
    </source>
</evidence>
<evidence type="ECO:0000259" key="3">
    <source>
        <dbReference type="PROSITE" id="PS50041"/>
    </source>
</evidence>
<feature type="chain" id="PRO_5035911259" evidence="2">
    <location>
        <begin position="20"/>
        <end position="193"/>
    </location>
</feature>
<dbReference type="InterPro" id="IPR016186">
    <property type="entry name" value="C-type_lectin-like/link_sf"/>
</dbReference>
<dbReference type="PROSITE" id="PS00615">
    <property type="entry name" value="C_TYPE_LECTIN_1"/>
    <property type="match status" value="1"/>
</dbReference>
<dbReference type="Pfam" id="PF00059">
    <property type="entry name" value="Lectin_C"/>
    <property type="match status" value="1"/>
</dbReference>
<gene>
    <name evidence="4" type="primary">jg23263</name>
    <name evidence="4" type="ORF">PAEG_LOCUS5280</name>
</gene>
<dbReference type="InterPro" id="IPR016187">
    <property type="entry name" value="CTDL_fold"/>
</dbReference>
<evidence type="ECO:0000256" key="1">
    <source>
        <dbReference type="ARBA" id="ARBA00023157"/>
    </source>
</evidence>
<keyword evidence="1" id="KW-1015">Disulfide bond</keyword>
<sequence>MKRILTCLLVFAFVTISNCKQFRCDYKYFNKADGWMDFSLIFSKRVEYTNPQRGGRNPPCHCGSKLASPLNHNLASAMLSVVTEASIKCGLYTGIHAFFSKGDFHSIEGIPLSKIPHTWVEGEPDNDNNNESCLLMLSTGELADVNCSEPLPYLCYRKSRRAVLNSCGTVDNGLSQALMKRSYIFVYIIVTGW</sequence>
<dbReference type="SUPFAM" id="SSF56436">
    <property type="entry name" value="C-type lectin-like"/>
    <property type="match status" value="1"/>
</dbReference>
<dbReference type="InterPro" id="IPR018378">
    <property type="entry name" value="C-type_lectin_CS"/>
</dbReference>
<dbReference type="InterPro" id="IPR001304">
    <property type="entry name" value="C-type_lectin-like"/>
</dbReference>
<dbReference type="Gene3D" id="3.10.100.10">
    <property type="entry name" value="Mannose-Binding Protein A, subunit A"/>
    <property type="match status" value="1"/>
</dbReference>
<comment type="caution">
    <text evidence="4">The sequence shown here is derived from an EMBL/GenBank/DDBJ whole genome shotgun (WGS) entry which is preliminary data.</text>
</comment>
<dbReference type="PROSITE" id="PS50041">
    <property type="entry name" value="C_TYPE_LECTIN_2"/>
    <property type="match status" value="1"/>
</dbReference>
<dbReference type="AlphaFoldDB" id="A0A8S4QSN2"/>
<dbReference type="Proteomes" id="UP000838756">
    <property type="component" value="Unassembled WGS sequence"/>
</dbReference>
<proteinExistence type="predicted"/>
<reference evidence="4" key="1">
    <citation type="submission" date="2022-03" db="EMBL/GenBank/DDBJ databases">
        <authorList>
            <person name="Lindestad O."/>
        </authorList>
    </citation>
    <scope>NUCLEOTIDE SEQUENCE</scope>
</reference>
<feature type="signal peptide" evidence="2">
    <location>
        <begin position="1"/>
        <end position="19"/>
    </location>
</feature>
<evidence type="ECO:0000313" key="4">
    <source>
        <dbReference type="EMBL" id="CAH2217368.1"/>
    </source>
</evidence>
<feature type="domain" description="C-type lectin" evidence="3">
    <location>
        <begin position="63"/>
        <end position="156"/>
    </location>
</feature>
<evidence type="ECO:0000256" key="2">
    <source>
        <dbReference type="SAM" id="SignalP"/>
    </source>
</evidence>
<dbReference type="EMBL" id="CAKXAJ010017989">
    <property type="protein sequence ID" value="CAH2217368.1"/>
    <property type="molecule type" value="Genomic_DNA"/>
</dbReference>
<keyword evidence="2" id="KW-0732">Signal</keyword>
<organism evidence="4 5">
    <name type="scientific">Pararge aegeria aegeria</name>
    <dbReference type="NCBI Taxonomy" id="348720"/>
    <lineage>
        <taxon>Eukaryota</taxon>
        <taxon>Metazoa</taxon>
        <taxon>Ecdysozoa</taxon>
        <taxon>Arthropoda</taxon>
        <taxon>Hexapoda</taxon>
        <taxon>Insecta</taxon>
        <taxon>Pterygota</taxon>
        <taxon>Neoptera</taxon>
        <taxon>Endopterygota</taxon>
        <taxon>Lepidoptera</taxon>
        <taxon>Glossata</taxon>
        <taxon>Ditrysia</taxon>
        <taxon>Papilionoidea</taxon>
        <taxon>Nymphalidae</taxon>
        <taxon>Satyrinae</taxon>
        <taxon>Satyrini</taxon>
        <taxon>Parargina</taxon>
        <taxon>Pararge</taxon>
    </lineage>
</organism>
<keyword evidence="5" id="KW-1185">Reference proteome</keyword>
<dbReference type="OrthoDB" id="7357196at2759"/>
<name>A0A8S4QSN2_9NEOP</name>
<accession>A0A8S4QSN2</accession>
<protein>
    <submittedName>
        <fullName evidence="4">Jg23263 protein</fullName>
    </submittedName>
</protein>